<evidence type="ECO:0000313" key="2">
    <source>
        <dbReference type="EMBL" id="KAK8843089.1"/>
    </source>
</evidence>
<evidence type="ECO:0000313" key="1">
    <source>
        <dbReference type="EMBL" id="KAK8834878.1"/>
    </source>
</evidence>
<evidence type="ECO:0000313" key="3">
    <source>
        <dbReference type="Proteomes" id="UP001470230"/>
    </source>
</evidence>
<sequence>MDLPEKLLSSKDPSKILLEQGGSFYNLIEKLHQFTSLPDELMTPIIEVGHICEFNFYRITQPLLKSLVQKLEECIDDYPDMIPEILESLHPYLNCSNFYSLFEKIVVKMPSLPDYFLLSLVELPSDQLLEIFPSHQSRAVIFLKCRPIFHRLVFTIINEFVDDPINLDRLLNSIKLIIPKKPAIDDFSHEFDFHINIHGMKGRSNTLRNLHNELCENAKDQLLDLCCEKADLYQEICCILRDLWEKTGNPLYAALRVEIGSQNLTWRQDPILSLSKWIFAFLSSHSLSNSDFPPSIDSKDASFVTNDPLFQYLIYCLFLRLLVIRVSKNTYIQFNKREESGIILPILYPHLSPVQIEDFANYIEAYYVASDLFEDPSCEESNSLRSLLAEMVEKDNCFSNLLLFCGQQLIQRRQDQTIIDMIANIPNIDTLKPDIIIAHVMIMHLTDAGIAEVTSSDIPSDINICVDKRLKIIFNWSKFNHSIRLYFIALLEKRSRELLKIVISSKNESSGGQKDEKEPFYMNEFNAIEKWINLIYEQFDDLDEIENSILDEAKSIFKKINDVIYT</sequence>
<proteinExistence type="predicted"/>
<organism evidence="1 3">
    <name type="scientific">Tritrichomonas musculus</name>
    <dbReference type="NCBI Taxonomy" id="1915356"/>
    <lineage>
        <taxon>Eukaryota</taxon>
        <taxon>Metamonada</taxon>
        <taxon>Parabasalia</taxon>
        <taxon>Tritrichomonadida</taxon>
        <taxon>Tritrichomonadidae</taxon>
        <taxon>Tritrichomonas</taxon>
    </lineage>
</organism>
<reference evidence="1 3" key="1">
    <citation type="submission" date="2024-04" db="EMBL/GenBank/DDBJ databases">
        <title>Tritrichomonas musculus Genome.</title>
        <authorList>
            <person name="Alves-Ferreira E."/>
            <person name="Grigg M."/>
            <person name="Lorenzi H."/>
            <person name="Galac M."/>
        </authorList>
    </citation>
    <scope>NUCLEOTIDE SEQUENCE [LARGE SCALE GENOMIC DNA]</scope>
    <source>
        <strain evidence="1 3">EAF2021</strain>
    </source>
</reference>
<dbReference type="EMBL" id="JAPFFF010000036">
    <property type="protein sequence ID" value="KAK8843089.1"/>
    <property type="molecule type" value="Genomic_DNA"/>
</dbReference>
<name>A0ABR2GLS6_9EUKA</name>
<accession>A0ABR2GLS6</accession>
<protein>
    <submittedName>
        <fullName evidence="1">Uncharacterized protein</fullName>
    </submittedName>
</protein>
<dbReference type="EMBL" id="JAPFFF010000278">
    <property type="protein sequence ID" value="KAK8834878.1"/>
    <property type="molecule type" value="Genomic_DNA"/>
</dbReference>
<comment type="caution">
    <text evidence="1">The sequence shown here is derived from an EMBL/GenBank/DDBJ whole genome shotgun (WGS) entry which is preliminary data.</text>
</comment>
<gene>
    <name evidence="1" type="ORF">M9Y10_021009</name>
    <name evidence="2" type="ORF">M9Y10_025280</name>
</gene>
<dbReference type="Proteomes" id="UP001470230">
    <property type="component" value="Unassembled WGS sequence"/>
</dbReference>
<keyword evidence="3" id="KW-1185">Reference proteome</keyword>